<dbReference type="Proteomes" id="UP000305067">
    <property type="component" value="Unassembled WGS sequence"/>
</dbReference>
<evidence type="ECO:0000313" key="2">
    <source>
        <dbReference type="EMBL" id="TFK96767.1"/>
    </source>
</evidence>
<protein>
    <submittedName>
        <fullName evidence="2">Uncharacterized protein</fullName>
    </submittedName>
</protein>
<evidence type="ECO:0000256" key="1">
    <source>
        <dbReference type="SAM" id="SignalP"/>
    </source>
</evidence>
<reference evidence="2 3" key="1">
    <citation type="journal article" date="2019" name="Nat. Ecol. Evol.">
        <title>Megaphylogeny resolves global patterns of mushroom evolution.</title>
        <authorList>
            <person name="Varga T."/>
            <person name="Krizsan K."/>
            <person name="Foldi C."/>
            <person name="Dima B."/>
            <person name="Sanchez-Garcia M."/>
            <person name="Sanchez-Ramirez S."/>
            <person name="Szollosi G.J."/>
            <person name="Szarkandi J.G."/>
            <person name="Papp V."/>
            <person name="Albert L."/>
            <person name="Andreopoulos W."/>
            <person name="Angelini C."/>
            <person name="Antonin V."/>
            <person name="Barry K.W."/>
            <person name="Bougher N.L."/>
            <person name="Buchanan P."/>
            <person name="Buyck B."/>
            <person name="Bense V."/>
            <person name="Catcheside P."/>
            <person name="Chovatia M."/>
            <person name="Cooper J."/>
            <person name="Damon W."/>
            <person name="Desjardin D."/>
            <person name="Finy P."/>
            <person name="Geml J."/>
            <person name="Haridas S."/>
            <person name="Hughes K."/>
            <person name="Justo A."/>
            <person name="Karasinski D."/>
            <person name="Kautmanova I."/>
            <person name="Kiss B."/>
            <person name="Kocsube S."/>
            <person name="Kotiranta H."/>
            <person name="LaButti K.M."/>
            <person name="Lechner B.E."/>
            <person name="Liimatainen K."/>
            <person name="Lipzen A."/>
            <person name="Lukacs Z."/>
            <person name="Mihaltcheva S."/>
            <person name="Morgado L.N."/>
            <person name="Niskanen T."/>
            <person name="Noordeloos M.E."/>
            <person name="Ohm R.A."/>
            <person name="Ortiz-Santana B."/>
            <person name="Ovrebo C."/>
            <person name="Racz N."/>
            <person name="Riley R."/>
            <person name="Savchenko A."/>
            <person name="Shiryaev A."/>
            <person name="Soop K."/>
            <person name="Spirin V."/>
            <person name="Szebenyi C."/>
            <person name="Tomsovsky M."/>
            <person name="Tulloss R.E."/>
            <person name="Uehling J."/>
            <person name="Grigoriev I.V."/>
            <person name="Vagvolgyi C."/>
            <person name="Papp T."/>
            <person name="Martin F.M."/>
            <person name="Miettinen O."/>
            <person name="Hibbett D.S."/>
            <person name="Nagy L.G."/>
        </authorList>
    </citation>
    <scope>NUCLEOTIDE SEQUENCE [LARGE SCALE GENOMIC DNA]</scope>
    <source>
        <strain evidence="2 3">CBS 309.79</strain>
    </source>
</reference>
<dbReference type="AlphaFoldDB" id="A0A5C3Q6H4"/>
<accession>A0A5C3Q6H4</accession>
<sequence length="69" mass="7334">MSRFFNLIAAAALLVGAVQACTPGQYQCVTHRTLPPAVGVCNVDGKSFAIIQQCKGRCIYSSNGTPRCE</sequence>
<evidence type="ECO:0000313" key="3">
    <source>
        <dbReference type="Proteomes" id="UP000305067"/>
    </source>
</evidence>
<keyword evidence="3" id="KW-1185">Reference proteome</keyword>
<keyword evidence="1" id="KW-0732">Signal</keyword>
<dbReference type="PROSITE" id="PS51257">
    <property type="entry name" value="PROKAR_LIPOPROTEIN"/>
    <property type="match status" value="1"/>
</dbReference>
<gene>
    <name evidence="2" type="ORF">BDV98DRAFT_597302</name>
</gene>
<organism evidence="2 3">
    <name type="scientific">Pterulicium gracile</name>
    <dbReference type="NCBI Taxonomy" id="1884261"/>
    <lineage>
        <taxon>Eukaryota</taxon>
        <taxon>Fungi</taxon>
        <taxon>Dikarya</taxon>
        <taxon>Basidiomycota</taxon>
        <taxon>Agaricomycotina</taxon>
        <taxon>Agaricomycetes</taxon>
        <taxon>Agaricomycetidae</taxon>
        <taxon>Agaricales</taxon>
        <taxon>Pleurotineae</taxon>
        <taxon>Pterulaceae</taxon>
        <taxon>Pterulicium</taxon>
    </lineage>
</organism>
<name>A0A5C3Q6H4_9AGAR</name>
<feature type="chain" id="PRO_5022993745" evidence="1">
    <location>
        <begin position="21"/>
        <end position="69"/>
    </location>
</feature>
<proteinExistence type="predicted"/>
<feature type="signal peptide" evidence="1">
    <location>
        <begin position="1"/>
        <end position="20"/>
    </location>
</feature>
<dbReference type="EMBL" id="ML178855">
    <property type="protein sequence ID" value="TFK96767.1"/>
    <property type="molecule type" value="Genomic_DNA"/>
</dbReference>